<dbReference type="Pfam" id="PF10988">
    <property type="entry name" value="DUF2807"/>
    <property type="match status" value="1"/>
</dbReference>
<proteinExistence type="predicted"/>
<evidence type="ECO:0000259" key="1">
    <source>
        <dbReference type="Pfam" id="PF10988"/>
    </source>
</evidence>
<protein>
    <submittedName>
        <fullName evidence="2">Putative auto-transporter adhesin, head GIN domain</fullName>
    </submittedName>
</protein>
<dbReference type="AlphaFoldDB" id="A0A238VGJ9"/>
<dbReference type="PROSITE" id="PS51257">
    <property type="entry name" value="PROKAR_LIPOPROTEIN"/>
    <property type="match status" value="1"/>
</dbReference>
<dbReference type="Gene3D" id="2.160.20.120">
    <property type="match status" value="1"/>
</dbReference>
<accession>A0A238VGJ9</accession>
<dbReference type="InterPro" id="IPR021255">
    <property type="entry name" value="DUF2807"/>
</dbReference>
<feature type="domain" description="Putative auto-transporter adhesin head GIN" evidence="1">
    <location>
        <begin position="58"/>
        <end position="243"/>
    </location>
</feature>
<evidence type="ECO:0000313" key="2">
    <source>
        <dbReference type="EMBL" id="SNR33525.1"/>
    </source>
</evidence>
<reference evidence="3" key="1">
    <citation type="submission" date="2017-06" db="EMBL/GenBank/DDBJ databases">
        <authorList>
            <person name="Varghese N."/>
            <person name="Submissions S."/>
        </authorList>
    </citation>
    <scope>NUCLEOTIDE SEQUENCE [LARGE SCALE GENOMIC DNA]</scope>
    <source>
        <strain evidence="3">DSM 28041</strain>
    </source>
</reference>
<name>A0A238VGJ9_9BACT</name>
<dbReference type="EMBL" id="FZNS01000001">
    <property type="protein sequence ID" value="SNR33525.1"/>
    <property type="molecule type" value="Genomic_DNA"/>
</dbReference>
<sequence length="260" mass="28456">MSRFEIWVQGNALPRLLCVGITSVAAMLWLSACQQDSEAGCFTSTGRVVTERREVLPFRTLTAYDNVRVSIVQDTTTYAEVEAGRNLQADIRLAVEGNELTIRNTSSCNWVRRYDTPREVTIHTPTLTDVFLRGQADVRTIGTFRADTLFAHLIGSGDFHLNLASRYLNMDQYELGDLHLEGETDVLVLTIGGNGSTYAAGLPANHIYLHTNFDSNGNAHFTPKQFLGGTHAGTGTVRYSGTPSNGLSLQITGKGKVAQE</sequence>
<keyword evidence="3" id="KW-1185">Reference proteome</keyword>
<organism evidence="2 3">
    <name type="scientific">Hymenobacter mucosus</name>
    <dbReference type="NCBI Taxonomy" id="1411120"/>
    <lineage>
        <taxon>Bacteria</taxon>
        <taxon>Pseudomonadati</taxon>
        <taxon>Bacteroidota</taxon>
        <taxon>Cytophagia</taxon>
        <taxon>Cytophagales</taxon>
        <taxon>Hymenobacteraceae</taxon>
        <taxon>Hymenobacter</taxon>
    </lineage>
</organism>
<evidence type="ECO:0000313" key="3">
    <source>
        <dbReference type="Proteomes" id="UP000198310"/>
    </source>
</evidence>
<gene>
    <name evidence="2" type="ORF">SAMN06269173_101646</name>
</gene>
<dbReference type="Proteomes" id="UP000198310">
    <property type="component" value="Unassembled WGS sequence"/>
</dbReference>